<evidence type="ECO:0000313" key="2">
    <source>
        <dbReference type="Proteomes" id="UP000615755"/>
    </source>
</evidence>
<dbReference type="EMBL" id="AQGV01000015">
    <property type="protein sequence ID" value="MBE0371092.1"/>
    <property type="molecule type" value="Genomic_DNA"/>
</dbReference>
<comment type="caution">
    <text evidence="1">The sequence shown here is derived from an EMBL/GenBank/DDBJ whole genome shotgun (WGS) entry which is preliminary data.</text>
</comment>
<accession>A0ABR9EJT3</accession>
<keyword evidence="2" id="KW-1185">Reference proteome</keyword>
<protein>
    <submittedName>
        <fullName evidence="1">Uncharacterized protein</fullName>
    </submittedName>
</protein>
<proteinExistence type="predicted"/>
<name>A0ABR9EJT3_9GAMM</name>
<dbReference type="Proteomes" id="UP000615755">
    <property type="component" value="Unassembled WGS sequence"/>
</dbReference>
<sequence>MQTTYTYKIKNPELPSLLKFNTTNLLLGKLHTIDTELITCFIYSR</sequence>
<gene>
    <name evidence="1" type="ORF">PAUR_b1271</name>
</gene>
<reference evidence="1 2" key="1">
    <citation type="submission" date="2015-03" db="EMBL/GenBank/DDBJ databases">
        <title>Genome sequence of Pseudoalteromonas aurantia.</title>
        <authorList>
            <person name="Xie B.-B."/>
            <person name="Rong J.-C."/>
            <person name="Qin Q.-L."/>
            <person name="Zhang Y.-Z."/>
        </authorList>
    </citation>
    <scope>NUCLEOTIDE SEQUENCE [LARGE SCALE GENOMIC DNA]</scope>
    <source>
        <strain evidence="1 2">208</strain>
    </source>
</reference>
<organism evidence="1 2">
    <name type="scientific">Pseudoalteromonas aurantia 208</name>
    <dbReference type="NCBI Taxonomy" id="1314867"/>
    <lineage>
        <taxon>Bacteria</taxon>
        <taxon>Pseudomonadati</taxon>
        <taxon>Pseudomonadota</taxon>
        <taxon>Gammaproteobacteria</taxon>
        <taxon>Alteromonadales</taxon>
        <taxon>Pseudoalteromonadaceae</taxon>
        <taxon>Pseudoalteromonas</taxon>
    </lineage>
</organism>
<evidence type="ECO:0000313" key="1">
    <source>
        <dbReference type="EMBL" id="MBE0371092.1"/>
    </source>
</evidence>